<evidence type="ECO:0000256" key="7">
    <source>
        <dbReference type="PIRSR" id="PIRSR602403-1"/>
    </source>
</evidence>
<organism evidence="10 11">
    <name type="scientific">Amanita muscaria (strain Koide BX008)</name>
    <dbReference type="NCBI Taxonomy" id="946122"/>
    <lineage>
        <taxon>Eukaryota</taxon>
        <taxon>Fungi</taxon>
        <taxon>Dikarya</taxon>
        <taxon>Basidiomycota</taxon>
        <taxon>Agaricomycotina</taxon>
        <taxon>Agaricomycetes</taxon>
        <taxon>Agaricomycetidae</taxon>
        <taxon>Agaricales</taxon>
        <taxon>Pluteineae</taxon>
        <taxon>Amanitaceae</taxon>
        <taxon>Amanita</taxon>
    </lineage>
</organism>
<dbReference type="HOGENOM" id="CLU_022195_0_2_1"/>
<accession>A0A0C2SFJ8</accession>
<keyword evidence="3 7" id="KW-0479">Metal-binding</keyword>
<keyword evidence="9" id="KW-0472">Membrane</keyword>
<dbReference type="STRING" id="946122.A0A0C2SFJ8"/>
<dbReference type="PROSITE" id="PS00086">
    <property type="entry name" value="CYTOCHROME_P450"/>
    <property type="match status" value="1"/>
</dbReference>
<comment type="similarity">
    <text evidence="2 8">Belongs to the cytochrome P450 family.</text>
</comment>
<evidence type="ECO:0000256" key="4">
    <source>
        <dbReference type="ARBA" id="ARBA00023002"/>
    </source>
</evidence>
<dbReference type="PANTHER" id="PTHR46206">
    <property type="entry name" value="CYTOCHROME P450"/>
    <property type="match status" value="1"/>
</dbReference>
<evidence type="ECO:0000313" key="11">
    <source>
        <dbReference type="Proteomes" id="UP000054549"/>
    </source>
</evidence>
<feature type="transmembrane region" description="Helical" evidence="9">
    <location>
        <begin position="302"/>
        <end position="321"/>
    </location>
</feature>
<reference evidence="10 11" key="1">
    <citation type="submission" date="2014-04" db="EMBL/GenBank/DDBJ databases">
        <title>Evolutionary Origins and Diversification of the Mycorrhizal Mutualists.</title>
        <authorList>
            <consortium name="DOE Joint Genome Institute"/>
            <consortium name="Mycorrhizal Genomics Consortium"/>
            <person name="Kohler A."/>
            <person name="Kuo A."/>
            <person name="Nagy L.G."/>
            <person name="Floudas D."/>
            <person name="Copeland A."/>
            <person name="Barry K.W."/>
            <person name="Cichocki N."/>
            <person name="Veneault-Fourrey C."/>
            <person name="LaButti K."/>
            <person name="Lindquist E.A."/>
            <person name="Lipzen A."/>
            <person name="Lundell T."/>
            <person name="Morin E."/>
            <person name="Murat C."/>
            <person name="Riley R."/>
            <person name="Ohm R."/>
            <person name="Sun H."/>
            <person name="Tunlid A."/>
            <person name="Henrissat B."/>
            <person name="Grigoriev I.V."/>
            <person name="Hibbett D.S."/>
            <person name="Martin F."/>
        </authorList>
    </citation>
    <scope>NUCLEOTIDE SEQUENCE [LARGE SCALE GENOMIC DNA]</scope>
    <source>
        <strain evidence="10 11">Koide BX008</strain>
    </source>
</reference>
<evidence type="ECO:0008006" key="12">
    <source>
        <dbReference type="Google" id="ProtNLM"/>
    </source>
</evidence>
<dbReference type="GO" id="GO:0004497">
    <property type="term" value="F:monooxygenase activity"/>
    <property type="evidence" value="ECO:0007669"/>
    <property type="project" value="UniProtKB-KW"/>
</dbReference>
<evidence type="ECO:0000256" key="9">
    <source>
        <dbReference type="SAM" id="Phobius"/>
    </source>
</evidence>
<keyword evidence="9" id="KW-1133">Transmembrane helix</keyword>
<keyword evidence="9" id="KW-0812">Transmembrane</keyword>
<dbReference type="OrthoDB" id="1844152at2759"/>
<dbReference type="InterPro" id="IPR002403">
    <property type="entry name" value="Cyt_P450_E_grp-IV"/>
</dbReference>
<dbReference type="InterPro" id="IPR036396">
    <property type="entry name" value="Cyt_P450_sf"/>
</dbReference>
<dbReference type="EMBL" id="KN818278">
    <property type="protein sequence ID" value="KIL61860.1"/>
    <property type="molecule type" value="Genomic_DNA"/>
</dbReference>
<evidence type="ECO:0000256" key="5">
    <source>
        <dbReference type="ARBA" id="ARBA00023004"/>
    </source>
</evidence>
<dbReference type="InterPro" id="IPR017972">
    <property type="entry name" value="Cyt_P450_CS"/>
</dbReference>
<dbReference type="InParanoid" id="A0A0C2SFJ8"/>
<keyword evidence="4 8" id="KW-0560">Oxidoreductase</keyword>
<keyword evidence="6 8" id="KW-0503">Monooxygenase</keyword>
<feature type="transmembrane region" description="Helical" evidence="9">
    <location>
        <begin position="15"/>
        <end position="33"/>
    </location>
</feature>
<dbReference type="AlphaFoldDB" id="A0A0C2SFJ8"/>
<dbReference type="PRINTS" id="PR00465">
    <property type="entry name" value="EP450IV"/>
</dbReference>
<keyword evidence="5 7" id="KW-0408">Iron</keyword>
<dbReference type="Gene3D" id="1.10.630.10">
    <property type="entry name" value="Cytochrome P450"/>
    <property type="match status" value="1"/>
</dbReference>
<protein>
    <recommendedName>
        <fullName evidence="12">Cytochrome P450</fullName>
    </recommendedName>
</protein>
<gene>
    <name evidence="10" type="ORF">M378DRAFT_13203</name>
</gene>
<dbReference type="SUPFAM" id="SSF48264">
    <property type="entry name" value="Cytochrome P450"/>
    <property type="match status" value="1"/>
</dbReference>
<dbReference type="GO" id="GO:0016705">
    <property type="term" value="F:oxidoreductase activity, acting on paired donors, with incorporation or reduction of molecular oxygen"/>
    <property type="evidence" value="ECO:0007669"/>
    <property type="project" value="InterPro"/>
</dbReference>
<comment type="cofactor">
    <cofactor evidence="1 7">
        <name>heme</name>
        <dbReference type="ChEBI" id="CHEBI:30413"/>
    </cofactor>
</comment>
<name>A0A0C2SFJ8_AMAMK</name>
<keyword evidence="7 8" id="KW-0349">Heme</keyword>
<evidence type="ECO:0000313" key="10">
    <source>
        <dbReference type="EMBL" id="KIL61860.1"/>
    </source>
</evidence>
<evidence type="ECO:0000256" key="2">
    <source>
        <dbReference type="ARBA" id="ARBA00010617"/>
    </source>
</evidence>
<dbReference type="InterPro" id="IPR001128">
    <property type="entry name" value="Cyt_P450"/>
</dbReference>
<evidence type="ECO:0000256" key="1">
    <source>
        <dbReference type="ARBA" id="ARBA00001971"/>
    </source>
</evidence>
<dbReference type="GO" id="GO:0020037">
    <property type="term" value="F:heme binding"/>
    <property type="evidence" value="ECO:0007669"/>
    <property type="project" value="InterPro"/>
</dbReference>
<sequence>MSRYFSGFITMDDTIKLYTFLGAATLLIAPSIWKTWVNSYKLRAIPTVGTSGHIGALQFFSRAPALLREGCKKYRGSIFKVSTWPNWLILVSGPQMIDELRNASDDELSAEMAFRESLQMEYTLDAELFKSHYHLDVVRSSLTRSIANKLSEVQDEIETAFNDHLKAKTDEWVTVTAYPTIMDIVCRTSNRLFVGLPLCRDPDYLDLNKKFSISLVLTASILTLLPSFLKPIVLPLFRELPRGIKRGYKHLEPLFKDRLEKEARYGKDWPGEPNDAISWLIEHSGNETSQPARIRGMILRMLLINFGAIHTTTISFTYVLFELATRPEYVQPMRNEIEEVIRQEGWSKISVGKMKKVDSFIKETLRLADFPTIVMQRKAMKDFTFSNGVTVPAGNTVAVATTPTHTDSEFYPHPETFDGFRFEKMRDEEGMGHKHQFISLDVNYVLFGGGRRACPGRFFAAHELKVMLAHVLMNYDVQMANGGGRPEKLVLGTVSLPDRKAQVMFRKRA</sequence>
<dbReference type="PANTHER" id="PTHR46206:SF6">
    <property type="entry name" value="CYTOCHROME P450 MONOOXYGENASE AN1598-RELATED"/>
    <property type="match status" value="1"/>
</dbReference>
<evidence type="ECO:0000256" key="8">
    <source>
        <dbReference type="RuleBase" id="RU000461"/>
    </source>
</evidence>
<proteinExistence type="inferred from homology"/>
<dbReference type="PRINTS" id="PR00385">
    <property type="entry name" value="P450"/>
</dbReference>
<keyword evidence="11" id="KW-1185">Reference proteome</keyword>
<dbReference type="CDD" id="cd11041">
    <property type="entry name" value="CYP503A1-like"/>
    <property type="match status" value="1"/>
</dbReference>
<dbReference type="Proteomes" id="UP000054549">
    <property type="component" value="Unassembled WGS sequence"/>
</dbReference>
<dbReference type="GO" id="GO:0005506">
    <property type="term" value="F:iron ion binding"/>
    <property type="evidence" value="ECO:0007669"/>
    <property type="project" value="InterPro"/>
</dbReference>
<dbReference type="Pfam" id="PF00067">
    <property type="entry name" value="p450"/>
    <property type="match status" value="1"/>
</dbReference>
<evidence type="ECO:0000256" key="6">
    <source>
        <dbReference type="ARBA" id="ARBA00023033"/>
    </source>
</evidence>
<evidence type="ECO:0000256" key="3">
    <source>
        <dbReference type="ARBA" id="ARBA00022723"/>
    </source>
</evidence>
<feature type="binding site" description="axial binding residue" evidence="7">
    <location>
        <position position="454"/>
    </location>
    <ligand>
        <name>heme</name>
        <dbReference type="ChEBI" id="CHEBI:30413"/>
    </ligand>
    <ligandPart>
        <name>Fe</name>
        <dbReference type="ChEBI" id="CHEBI:18248"/>
    </ligandPart>
</feature>